<organism evidence="1 2">
    <name type="scientific">Vaccinium darrowii</name>
    <dbReference type="NCBI Taxonomy" id="229202"/>
    <lineage>
        <taxon>Eukaryota</taxon>
        <taxon>Viridiplantae</taxon>
        <taxon>Streptophyta</taxon>
        <taxon>Embryophyta</taxon>
        <taxon>Tracheophyta</taxon>
        <taxon>Spermatophyta</taxon>
        <taxon>Magnoliopsida</taxon>
        <taxon>eudicotyledons</taxon>
        <taxon>Gunneridae</taxon>
        <taxon>Pentapetalae</taxon>
        <taxon>asterids</taxon>
        <taxon>Ericales</taxon>
        <taxon>Ericaceae</taxon>
        <taxon>Vaccinioideae</taxon>
        <taxon>Vaccinieae</taxon>
        <taxon>Vaccinium</taxon>
    </lineage>
</organism>
<gene>
    <name evidence="1" type="ORF">Vadar_015514</name>
</gene>
<dbReference type="Proteomes" id="UP000828048">
    <property type="component" value="Chromosome 2"/>
</dbReference>
<proteinExistence type="predicted"/>
<reference evidence="1 2" key="1">
    <citation type="journal article" date="2021" name="Hortic Res">
        <title>High-quality reference genome and annotation aids understanding of berry development for evergreen blueberry (Vaccinium darrowii).</title>
        <authorList>
            <person name="Yu J."/>
            <person name="Hulse-Kemp A.M."/>
            <person name="Babiker E."/>
            <person name="Staton M."/>
        </authorList>
    </citation>
    <scope>NUCLEOTIDE SEQUENCE [LARGE SCALE GENOMIC DNA]</scope>
    <source>
        <strain evidence="2">cv. NJ 8807/NJ 8810</strain>
        <tissue evidence="1">Young leaf</tissue>
    </source>
</reference>
<name>A0ACB7X0V9_9ERIC</name>
<evidence type="ECO:0000313" key="2">
    <source>
        <dbReference type="Proteomes" id="UP000828048"/>
    </source>
</evidence>
<dbReference type="EMBL" id="CM037152">
    <property type="protein sequence ID" value="KAH7834391.1"/>
    <property type="molecule type" value="Genomic_DNA"/>
</dbReference>
<comment type="caution">
    <text evidence="1">The sequence shown here is derived from an EMBL/GenBank/DDBJ whole genome shotgun (WGS) entry which is preliminary data.</text>
</comment>
<accession>A0ACB7X0V9</accession>
<sequence>MANKNDDGRRRATITIYRECERNHSTLTVCHVVDSCLEFLGYRDDHRSEVAFYCSTCCCNRNFHGKEETTILVDPTTVRNIHELAAIPPPHRGGAAGPMLPPQPPQVPYQEVSLGDEDLEQEERAPKKERIKYTEAQKEAMREYAERLGWRRRKRGLILVRLSLLFGNWGYLA</sequence>
<keyword evidence="2" id="KW-1185">Reference proteome</keyword>
<protein>
    <submittedName>
        <fullName evidence="1">Uncharacterized protein</fullName>
    </submittedName>
</protein>
<evidence type="ECO:0000313" key="1">
    <source>
        <dbReference type="EMBL" id="KAH7834391.1"/>
    </source>
</evidence>